<accession>A0A1W1HIP9</accession>
<dbReference type="EMBL" id="FWEV01000304">
    <property type="protein sequence ID" value="SLM32248.1"/>
    <property type="molecule type" value="Genomic_DNA"/>
</dbReference>
<sequence>MQVEKIKKYVRGQDLPITWQKEMNIQPQKFFTVILKEINVNDCDIDIDGSLMPPENEISENLIKAVAASEESLKKGDFVDCSSDAERDALFDSIWSDGSE</sequence>
<evidence type="ECO:0000313" key="1">
    <source>
        <dbReference type="EMBL" id="SLM32248.1"/>
    </source>
</evidence>
<keyword evidence="2" id="KW-1185">Reference proteome</keyword>
<organism evidence="1 2">
    <name type="scientific">Desulfamplus magnetovallimortis</name>
    <dbReference type="NCBI Taxonomy" id="1246637"/>
    <lineage>
        <taxon>Bacteria</taxon>
        <taxon>Pseudomonadati</taxon>
        <taxon>Thermodesulfobacteriota</taxon>
        <taxon>Desulfobacteria</taxon>
        <taxon>Desulfobacterales</taxon>
        <taxon>Desulfobacteraceae</taxon>
        <taxon>Desulfamplus</taxon>
    </lineage>
</organism>
<gene>
    <name evidence="1" type="ORF">MTBBW1_600078</name>
</gene>
<dbReference type="RefSeq" id="WP_080801709.1">
    <property type="nucleotide sequence ID" value="NZ_LT828542.1"/>
</dbReference>
<dbReference type="AlphaFoldDB" id="A0A1W1HIP9"/>
<protein>
    <submittedName>
        <fullName evidence="1">Uncharacterized protein</fullName>
    </submittedName>
</protein>
<reference evidence="1 2" key="1">
    <citation type="submission" date="2017-03" db="EMBL/GenBank/DDBJ databases">
        <authorList>
            <person name="Afonso C.L."/>
            <person name="Miller P.J."/>
            <person name="Scott M.A."/>
            <person name="Spackman E."/>
            <person name="Goraichik I."/>
            <person name="Dimitrov K.M."/>
            <person name="Suarez D.L."/>
            <person name="Swayne D.E."/>
        </authorList>
    </citation>
    <scope>NUCLEOTIDE SEQUENCE [LARGE SCALE GENOMIC DNA]</scope>
    <source>
        <strain evidence="1">PRJEB14757</strain>
    </source>
</reference>
<proteinExistence type="predicted"/>
<evidence type="ECO:0000313" key="2">
    <source>
        <dbReference type="Proteomes" id="UP000191931"/>
    </source>
</evidence>
<name>A0A1W1HIP9_9BACT</name>
<dbReference type="Proteomes" id="UP000191931">
    <property type="component" value="Unassembled WGS sequence"/>
</dbReference>